<organism evidence="2 3">
    <name type="scientific">Actinoalloteichus fjordicus</name>
    <dbReference type="NCBI Taxonomy" id="1612552"/>
    <lineage>
        <taxon>Bacteria</taxon>
        <taxon>Bacillati</taxon>
        <taxon>Actinomycetota</taxon>
        <taxon>Actinomycetes</taxon>
        <taxon>Pseudonocardiales</taxon>
        <taxon>Pseudonocardiaceae</taxon>
        <taxon>Actinoalloteichus</taxon>
    </lineage>
</organism>
<dbReference type="EMBL" id="CP016076">
    <property type="protein sequence ID" value="APU13240.1"/>
    <property type="molecule type" value="Genomic_DNA"/>
</dbReference>
<keyword evidence="3" id="KW-1185">Reference proteome</keyword>
<dbReference type="AlphaFoldDB" id="A0AAC9LB85"/>
<name>A0AAC9LB85_9PSEU</name>
<reference evidence="3" key="1">
    <citation type="submission" date="2016-06" db="EMBL/GenBank/DDBJ databases">
        <title>Complete genome sequence of Actinoalloteichus fjordicus DSM 46855 (=ADI127-17), type strain of the new species Actinoalloteichus fjordicus.</title>
        <authorList>
            <person name="Ruckert C."/>
            <person name="Nouioui I."/>
            <person name="Willmese J."/>
            <person name="van Wezel G."/>
            <person name="Klenk H.-P."/>
            <person name="Kalinowski J."/>
            <person name="Zotchev S.B."/>
        </authorList>
    </citation>
    <scope>NUCLEOTIDE SEQUENCE [LARGE SCALE GENOMIC DNA]</scope>
    <source>
        <strain evidence="3">ADI127-7</strain>
    </source>
</reference>
<feature type="region of interest" description="Disordered" evidence="1">
    <location>
        <begin position="45"/>
        <end position="78"/>
    </location>
</feature>
<dbReference type="KEGG" id="acad:UA74_05830"/>
<accession>A0AAC9LB85</accession>
<sequence>MNPGVRTIAPRARRCERVSLARYGSLADQVWLSIENGRREQIATRGPLQGPASWRRERIRPIHSDSRPAPFRSLLDIA</sequence>
<evidence type="ECO:0000313" key="2">
    <source>
        <dbReference type="EMBL" id="APU13240.1"/>
    </source>
</evidence>
<dbReference type="Proteomes" id="UP000185511">
    <property type="component" value="Chromosome"/>
</dbReference>
<proteinExistence type="predicted"/>
<protein>
    <submittedName>
        <fullName evidence="2">Uncharacterized protein</fullName>
    </submittedName>
</protein>
<feature type="compositionally biased region" description="Basic and acidic residues" evidence="1">
    <location>
        <begin position="54"/>
        <end position="66"/>
    </location>
</feature>
<evidence type="ECO:0000256" key="1">
    <source>
        <dbReference type="SAM" id="MobiDB-lite"/>
    </source>
</evidence>
<evidence type="ECO:0000313" key="3">
    <source>
        <dbReference type="Proteomes" id="UP000185511"/>
    </source>
</evidence>
<gene>
    <name evidence="2" type="ORF">UA74_05830</name>
</gene>